<evidence type="ECO:0000256" key="1">
    <source>
        <dbReference type="SAM" id="Phobius"/>
    </source>
</evidence>
<dbReference type="Proteomes" id="UP000215374">
    <property type="component" value="Chromosome 1"/>
</dbReference>
<dbReference type="AlphaFoldDB" id="A0A239YBE5"/>
<feature type="transmembrane region" description="Helical" evidence="1">
    <location>
        <begin position="6"/>
        <end position="25"/>
    </location>
</feature>
<dbReference type="EMBL" id="LT906467">
    <property type="protein sequence ID" value="SNV55508.1"/>
    <property type="molecule type" value="Genomic_DNA"/>
</dbReference>
<sequence>MLSHTYDGLMTVILVAALPLALGMFTMGMERLEAVAVNPEAPSE</sequence>
<organism evidence="2 3">
    <name type="scientific">Corynebacterium imitans</name>
    <dbReference type="NCBI Taxonomy" id="156978"/>
    <lineage>
        <taxon>Bacteria</taxon>
        <taxon>Bacillati</taxon>
        <taxon>Actinomycetota</taxon>
        <taxon>Actinomycetes</taxon>
        <taxon>Mycobacteriales</taxon>
        <taxon>Corynebacteriaceae</taxon>
        <taxon>Corynebacterium</taxon>
    </lineage>
</organism>
<evidence type="ECO:0000313" key="3">
    <source>
        <dbReference type="Proteomes" id="UP000215374"/>
    </source>
</evidence>
<proteinExistence type="predicted"/>
<keyword evidence="1" id="KW-0472">Membrane</keyword>
<keyword evidence="1" id="KW-1133">Transmembrane helix</keyword>
<keyword evidence="1" id="KW-0812">Transmembrane</keyword>
<gene>
    <name evidence="2" type="ORF">SAMEA4535761_00254</name>
</gene>
<evidence type="ECO:0000313" key="2">
    <source>
        <dbReference type="EMBL" id="SNV55508.1"/>
    </source>
</evidence>
<name>A0A239YBE5_9CORY</name>
<reference evidence="2 3" key="1">
    <citation type="submission" date="2017-06" db="EMBL/GenBank/DDBJ databases">
        <authorList>
            <consortium name="Pathogen Informatics"/>
        </authorList>
    </citation>
    <scope>NUCLEOTIDE SEQUENCE [LARGE SCALE GENOMIC DNA]</scope>
    <source>
        <strain evidence="2 3">NCTC13015</strain>
    </source>
</reference>
<accession>A0A239YBE5</accession>
<protein>
    <submittedName>
        <fullName evidence="2">Uncharacterized protein</fullName>
    </submittedName>
</protein>